<dbReference type="PANTHER" id="PTHR23088:SF27">
    <property type="entry name" value="DEAMINATED GLUTATHIONE AMIDASE"/>
    <property type="match status" value="1"/>
</dbReference>
<dbReference type="PANTHER" id="PTHR23088">
    <property type="entry name" value="NITRILASE-RELATED"/>
    <property type="match status" value="1"/>
</dbReference>
<dbReference type="RefSeq" id="WP_104320221.1">
    <property type="nucleotide sequence ID" value="NZ_PSSX01000001.1"/>
</dbReference>
<gene>
    <name evidence="4" type="ORF">KEHDKFFH_01140</name>
</gene>
<dbReference type="Gene3D" id="3.60.110.10">
    <property type="entry name" value="Carbon-nitrogen hydrolase"/>
    <property type="match status" value="1"/>
</dbReference>
<dbReference type="GO" id="GO:0016811">
    <property type="term" value="F:hydrolase activity, acting on carbon-nitrogen (but not peptide) bonds, in linear amides"/>
    <property type="evidence" value="ECO:0007669"/>
    <property type="project" value="InterPro"/>
</dbReference>
<dbReference type="PROSITE" id="PS50263">
    <property type="entry name" value="CN_HYDROLASE"/>
    <property type="match status" value="1"/>
</dbReference>
<accession>A0A2S5ZF12</accession>
<dbReference type="InterPro" id="IPR001110">
    <property type="entry name" value="UPF0012_CS"/>
</dbReference>
<evidence type="ECO:0000313" key="5">
    <source>
        <dbReference type="Proteomes" id="UP000239917"/>
    </source>
</evidence>
<name>A0A2S5ZF12_9GAMM</name>
<comment type="caution">
    <text evidence="4">The sequence shown here is derived from an EMBL/GenBank/DDBJ whole genome shotgun (WGS) entry which is preliminary data.</text>
</comment>
<organism evidence="4 5">
    <name type="scientific">Marinobacter maroccanus</name>
    <dbReference type="NCBI Taxonomy" id="2055143"/>
    <lineage>
        <taxon>Bacteria</taxon>
        <taxon>Pseudomonadati</taxon>
        <taxon>Pseudomonadota</taxon>
        <taxon>Gammaproteobacteria</taxon>
        <taxon>Pseudomonadales</taxon>
        <taxon>Marinobacteraceae</taxon>
        <taxon>Marinobacter</taxon>
    </lineage>
</organism>
<dbReference type="SUPFAM" id="SSF56317">
    <property type="entry name" value="Carbon-nitrogen hydrolase"/>
    <property type="match status" value="1"/>
</dbReference>
<dbReference type="InterPro" id="IPR036526">
    <property type="entry name" value="C-N_Hydrolase_sf"/>
</dbReference>
<dbReference type="InterPro" id="IPR003010">
    <property type="entry name" value="C-N_Hydrolase"/>
</dbReference>
<keyword evidence="5" id="KW-1185">Reference proteome</keyword>
<evidence type="ECO:0000259" key="3">
    <source>
        <dbReference type="PROSITE" id="PS50263"/>
    </source>
</evidence>
<dbReference type="OrthoDB" id="9811121at2"/>
<reference evidence="4 5" key="1">
    <citation type="submission" date="2018-01" db="EMBL/GenBank/DDBJ databases">
        <title>Complete genome sequences of the type strains of Marinobacter flavimaris and Marinobacter maroccanus.</title>
        <authorList>
            <person name="Palau M."/>
            <person name="Boujida N."/>
            <person name="Manresa A."/>
            <person name="Minana-Galbis D."/>
        </authorList>
    </citation>
    <scope>NUCLEOTIDE SEQUENCE [LARGE SCALE GENOMIC DNA]</scope>
    <source>
        <strain evidence="4 5">N4</strain>
    </source>
</reference>
<dbReference type="EMBL" id="PSSX01000001">
    <property type="protein sequence ID" value="PPI85956.1"/>
    <property type="molecule type" value="Genomic_DNA"/>
</dbReference>
<sequence>MSKRVSNRVAAIQMVSGHDIEANLAESEKLLHEAAAQGASVAVLPENFAVLATSQMIDCGRREAGPEPIIRSFLAEQARKLGIWIVGGSMPVAKRPDGSEIGDRVRATCLVFDDQGREVARYDKIHLFDAMVEDAHGQYRESDTFEPGEEVVTVDTPAGKLGLAICYDLRFPELFRLLREQDVDWICLPSAFTWQTGDAHWYPLIRGRAIENQVWVVAPGQGGQNSERRRTYGHSLICDPWGRVVTEMGEGPGVVAAELDSDQVANLRTRMPVWEHRRLKG</sequence>
<keyword evidence="2 4" id="KW-0378">Hydrolase</keyword>
<dbReference type="PROSITE" id="PS01227">
    <property type="entry name" value="UPF0012"/>
    <property type="match status" value="1"/>
</dbReference>
<dbReference type="AlphaFoldDB" id="A0A2S5ZF12"/>
<evidence type="ECO:0000256" key="1">
    <source>
        <dbReference type="ARBA" id="ARBA00010613"/>
    </source>
</evidence>
<proteinExistence type="inferred from homology"/>
<feature type="domain" description="CN hydrolase" evidence="3">
    <location>
        <begin position="7"/>
        <end position="261"/>
    </location>
</feature>
<dbReference type="Pfam" id="PF00795">
    <property type="entry name" value="CN_hydrolase"/>
    <property type="match status" value="1"/>
</dbReference>
<protein>
    <submittedName>
        <fullName evidence="4">Carbon-nitrogen hydrolase</fullName>
    </submittedName>
</protein>
<comment type="similarity">
    <text evidence="1">Belongs to the carbon-nitrogen hydrolase superfamily. NIT1/NIT2 family.</text>
</comment>
<dbReference type="Proteomes" id="UP000239917">
    <property type="component" value="Unassembled WGS sequence"/>
</dbReference>
<dbReference type="InterPro" id="IPR045254">
    <property type="entry name" value="Nit1/2_C-N_Hydrolase"/>
</dbReference>
<evidence type="ECO:0000256" key="2">
    <source>
        <dbReference type="ARBA" id="ARBA00022801"/>
    </source>
</evidence>
<dbReference type="CDD" id="cd07572">
    <property type="entry name" value="nit"/>
    <property type="match status" value="1"/>
</dbReference>
<evidence type="ECO:0000313" key="4">
    <source>
        <dbReference type="EMBL" id="PPI85956.1"/>
    </source>
</evidence>